<evidence type="ECO:0000313" key="3">
    <source>
        <dbReference type="Proteomes" id="UP000813463"/>
    </source>
</evidence>
<feature type="compositionally biased region" description="Gly residues" evidence="1">
    <location>
        <begin position="285"/>
        <end position="295"/>
    </location>
</feature>
<protein>
    <submittedName>
        <fullName evidence="4">Trihelix transcription factor ASIL2</fullName>
    </submittedName>
</protein>
<proteinExistence type="predicted"/>
<dbReference type="SMART" id="SM00595">
    <property type="entry name" value="MADF"/>
    <property type="match status" value="1"/>
</dbReference>
<dbReference type="AlphaFoldDB" id="A0A9R0JNG4"/>
<dbReference type="Proteomes" id="UP000813463">
    <property type="component" value="Chromosome 6"/>
</dbReference>
<sequence>MPSPPPGDGDVPQPPGNPPLPVVRKFPAPCWTQDETLALIHAYQDKWYSLRRRNLRTADWEAVADEVNRRCPDQSPPKTSAQCRHKMEKLRKRYRAEKQRIGALPCHNNFVGNRFFPSSSWVFFDLMDAMEIGPGPGSGSTTIINNGINSNNNNVNLQNLSKDNLQNHLQNGVFVKEEKNRGKDDLGKYFDEILMGMGKGGSGSGGGAPIKFKVKNHQNNINNHDRYFDDPNQNKYEGYDYDGGNNGRSNYASGFTNKRRFGEDLSSSKMAFLNNGGSSSSKKGLGSGSGMGPGPGSRVRGRDPGAGEMVASIKMLGEALVRTEKEKLEMMQEMEMKWMEMEMKRTQMILEAQHNIVNAFVQGFKKQKKVKVMEVE</sequence>
<feature type="domain" description="Myb-like" evidence="2">
    <location>
        <begin position="31"/>
        <end position="91"/>
    </location>
</feature>
<dbReference type="GeneID" id="110781320"/>
<reference evidence="4" key="2">
    <citation type="submission" date="2025-08" db="UniProtKB">
        <authorList>
            <consortium name="RefSeq"/>
        </authorList>
    </citation>
    <scope>IDENTIFICATION</scope>
    <source>
        <tissue evidence="4">Leaf</tissue>
    </source>
</reference>
<dbReference type="Pfam" id="PF13837">
    <property type="entry name" value="Myb_DNA-bind_4"/>
    <property type="match status" value="1"/>
</dbReference>
<evidence type="ECO:0000259" key="2">
    <source>
        <dbReference type="PROSITE" id="PS50090"/>
    </source>
</evidence>
<keyword evidence="3" id="KW-1185">Reference proteome</keyword>
<feature type="region of interest" description="Disordered" evidence="1">
    <location>
        <begin position="1"/>
        <end position="21"/>
    </location>
</feature>
<evidence type="ECO:0000313" key="4">
    <source>
        <dbReference type="RefSeq" id="XP_021841225.2"/>
    </source>
</evidence>
<dbReference type="KEGG" id="soe:110781320"/>
<dbReference type="InterPro" id="IPR044822">
    <property type="entry name" value="Myb_DNA-bind_4"/>
</dbReference>
<feature type="region of interest" description="Disordered" evidence="1">
    <location>
        <begin position="272"/>
        <end position="305"/>
    </location>
</feature>
<dbReference type="PANTHER" id="PTHR31307">
    <property type="entry name" value="TRIHELIX TRANSCRIPTION FACTOR ASIL2"/>
    <property type="match status" value="1"/>
</dbReference>
<dbReference type="InterPro" id="IPR001005">
    <property type="entry name" value="SANT/Myb"/>
</dbReference>
<name>A0A9R0JNG4_SPIOL</name>
<dbReference type="PANTHER" id="PTHR31307:SF43">
    <property type="entry name" value="TRIHELIX TRANSCRIPTION FACTOR ASIL2-LIKE"/>
    <property type="match status" value="1"/>
</dbReference>
<reference evidence="3" key="1">
    <citation type="journal article" date="2021" name="Nat. Commun.">
        <title>Genomic analyses provide insights into spinach domestication and the genetic basis of agronomic traits.</title>
        <authorList>
            <person name="Cai X."/>
            <person name="Sun X."/>
            <person name="Xu C."/>
            <person name="Sun H."/>
            <person name="Wang X."/>
            <person name="Ge C."/>
            <person name="Zhang Z."/>
            <person name="Wang Q."/>
            <person name="Fei Z."/>
            <person name="Jiao C."/>
            <person name="Wang Q."/>
        </authorList>
    </citation>
    <scope>NUCLEOTIDE SEQUENCE [LARGE SCALE GENOMIC DNA]</scope>
    <source>
        <strain evidence="3">cv. Varoflay</strain>
    </source>
</reference>
<evidence type="ECO:0000256" key="1">
    <source>
        <dbReference type="SAM" id="MobiDB-lite"/>
    </source>
</evidence>
<gene>
    <name evidence="4" type="primary">LOC110781320</name>
</gene>
<dbReference type="PROSITE" id="PS50090">
    <property type="entry name" value="MYB_LIKE"/>
    <property type="match status" value="1"/>
</dbReference>
<dbReference type="Gene3D" id="1.10.10.60">
    <property type="entry name" value="Homeodomain-like"/>
    <property type="match status" value="1"/>
</dbReference>
<dbReference type="InterPro" id="IPR044823">
    <property type="entry name" value="ASIL1/2-like"/>
</dbReference>
<accession>A0A9R0JNG4</accession>
<organism evidence="3 4">
    <name type="scientific">Spinacia oleracea</name>
    <name type="common">Spinach</name>
    <dbReference type="NCBI Taxonomy" id="3562"/>
    <lineage>
        <taxon>Eukaryota</taxon>
        <taxon>Viridiplantae</taxon>
        <taxon>Streptophyta</taxon>
        <taxon>Embryophyta</taxon>
        <taxon>Tracheophyta</taxon>
        <taxon>Spermatophyta</taxon>
        <taxon>Magnoliopsida</taxon>
        <taxon>eudicotyledons</taxon>
        <taxon>Gunneridae</taxon>
        <taxon>Pentapetalae</taxon>
        <taxon>Caryophyllales</taxon>
        <taxon>Chenopodiaceae</taxon>
        <taxon>Chenopodioideae</taxon>
        <taxon>Anserineae</taxon>
        <taxon>Spinacia</taxon>
    </lineage>
</organism>
<dbReference type="RefSeq" id="XP_021841225.2">
    <property type="nucleotide sequence ID" value="XM_021985533.2"/>
</dbReference>